<dbReference type="Proteomes" id="UP000298652">
    <property type="component" value="Chromosome 8"/>
</dbReference>
<sequence>MDDKTVIMTFTNEAWAAPGSLQDLFLSFRLGIRTAPLLKHLIIIAVDTKAYKQCQRAHSLCYHLRVEEDGAVYTAEQAYMSKGYLEMMWRRNRFQVQDIDIIWLRNQLLRIPIGADIAMSCDRYPGDNPYDLNKEANTGFVYVKASARMVAFYESWYAARGSYPGTKEQDVLEQVKHVLPAQHGLLVQFMDTAYLTGFCELSKNFNKVCTLHGNCLPGLKMKLGKLTEVLEEWKQLKEKAGPLESNTLRLRIERLLR</sequence>
<reference evidence="2" key="1">
    <citation type="submission" date="2019-03" db="EMBL/GenBank/DDBJ databases">
        <title>WGS assembly of Setaria viridis.</title>
        <authorList>
            <person name="Huang P."/>
            <person name="Jenkins J."/>
            <person name="Grimwood J."/>
            <person name="Barry K."/>
            <person name="Healey A."/>
            <person name="Mamidi S."/>
            <person name="Sreedasyam A."/>
            <person name="Shu S."/>
            <person name="Feldman M."/>
            <person name="Wu J."/>
            <person name="Yu Y."/>
            <person name="Chen C."/>
            <person name="Johnson J."/>
            <person name="Rokhsar D."/>
            <person name="Baxter I."/>
            <person name="Schmutz J."/>
            <person name="Brutnell T."/>
            <person name="Kellogg E."/>
        </authorList>
    </citation>
    <scope>NUCLEOTIDE SEQUENCE [LARGE SCALE GENOMIC DNA]</scope>
</reference>
<dbReference type="InterPro" id="IPR044821">
    <property type="entry name" value="At1g28695/At4g15970-like"/>
</dbReference>
<dbReference type="PANTHER" id="PTHR46038">
    <property type="entry name" value="EXPRESSED PROTEIN-RELATED"/>
    <property type="match status" value="1"/>
</dbReference>
<keyword evidence="3" id="KW-1185">Reference proteome</keyword>
<protein>
    <recommendedName>
        <fullName evidence="1">Nucleotide-diphospho-sugar transferase domain-containing protein</fullName>
    </recommendedName>
</protein>
<dbReference type="InterPro" id="IPR005069">
    <property type="entry name" value="Nucl-diP-sugar_transferase"/>
</dbReference>
<evidence type="ECO:0000259" key="1">
    <source>
        <dbReference type="Pfam" id="PF03407"/>
    </source>
</evidence>
<dbReference type="PANTHER" id="PTHR46038:SF5">
    <property type="entry name" value="NUCLEOTIDE-DIPHOSPHO-SUGAR TRANSFERASE FAMILY PROTEIN"/>
    <property type="match status" value="1"/>
</dbReference>
<evidence type="ECO:0000313" key="3">
    <source>
        <dbReference type="Proteomes" id="UP000298652"/>
    </source>
</evidence>
<dbReference type="AlphaFoldDB" id="A0A4U6TT36"/>
<dbReference type="EMBL" id="CM016559">
    <property type="protein sequence ID" value="TKW00797.1"/>
    <property type="molecule type" value="Genomic_DNA"/>
</dbReference>
<evidence type="ECO:0000313" key="2">
    <source>
        <dbReference type="EMBL" id="TKW00797.1"/>
    </source>
</evidence>
<dbReference type="OMA" id="CELSKNF"/>
<dbReference type="Gramene" id="TKW00797">
    <property type="protein sequence ID" value="TKW00797"/>
    <property type="gene ID" value="SEVIR_8G135800v2"/>
</dbReference>
<organism evidence="2 3">
    <name type="scientific">Setaria viridis</name>
    <name type="common">Green bristlegrass</name>
    <name type="synonym">Setaria italica subsp. viridis</name>
    <dbReference type="NCBI Taxonomy" id="4556"/>
    <lineage>
        <taxon>Eukaryota</taxon>
        <taxon>Viridiplantae</taxon>
        <taxon>Streptophyta</taxon>
        <taxon>Embryophyta</taxon>
        <taxon>Tracheophyta</taxon>
        <taxon>Spermatophyta</taxon>
        <taxon>Magnoliopsida</taxon>
        <taxon>Liliopsida</taxon>
        <taxon>Poales</taxon>
        <taxon>Poaceae</taxon>
        <taxon>PACMAD clade</taxon>
        <taxon>Panicoideae</taxon>
        <taxon>Panicodae</taxon>
        <taxon>Paniceae</taxon>
        <taxon>Cenchrinae</taxon>
        <taxon>Setaria</taxon>
    </lineage>
</organism>
<name>A0A4U6TT36_SETVI</name>
<accession>A0A4U6TT36</accession>
<proteinExistence type="predicted"/>
<feature type="domain" description="Nucleotide-diphospho-sugar transferase" evidence="1">
    <location>
        <begin position="37"/>
        <end position="223"/>
    </location>
</feature>
<dbReference type="Pfam" id="PF03407">
    <property type="entry name" value="Nucleotid_trans"/>
    <property type="match status" value="1"/>
</dbReference>
<gene>
    <name evidence="2" type="ORF">SEVIR_8G135800v2</name>
</gene>